<dbReference type="OrthoDB" id="423343at2759"/>
<dbReference type="AlphaFoldDB" id="A0A9Q1J8D3"/>
<evidence type="ECO:0000313" key="1">
    <source>
        <dbReference type="EMBL" id="KAJ8371116.1"/>
    </source>
</evidence>
<gene>
    <name evidence="1" type="ORF">SKAU_G00111440</name>
</gene>
<reference evidence="1" key="1">
    <citation type="journal article" date="2023" name="Science">
        <title>Genome structures resolve the early diversification of teleost fishes.</title>
        <authorList>
            <person name="Parey E."/>
            <person name="Louis A."/>
            <person name="Montfort J."/>
            <person name="Bouchez O."/>
            <person name="Roques C."/>
            <person name="Iampietro C."/>
            <person name="Lluch J."/>
            <person name="Castinel A."/>
            <person name="Donnadieu C."/>
            <person name="Desvignes T."/>
            <person name="Floi Bucao C."/>
            <person name="Jouanno E."/>
            <person name="Wen M."/>
            <person name="Mejri S."/>
            <person name="Dirks R."/>
            <person name="Jansen H."/>
            <person name="Henkel C."/>
            <person name="Chen W.J."/>
            <person name="Zahm M."/>
            <person name="Cabau C."/>
            <person name="Klopp C."/>
            <person name="Thompson A.W."/>
            <person name="Robinson-Rechavi M."/>
            <person name="Braasch I."/>
            <person name="Lecointre G."/>
            <person name="Bobe J."/>
            <person name="Postlethwait J.H."/>
            <person name="Berthelot C."/>
            <person name="Roest Crollius H."/>
            <person name="Guiguen Y."/>
        </authorList>
    </citation>
    <scope>NUCLEOTIDE SEQUENCE</scope>
    <source>
        <strain evidence="1">WJC10195</strain>
    </source>
</reference>
<protein>
    <submittedName>
        <fullName evidence="1">Uncharacterized protein</fullName>
    </submittedName>
</protein>
<keyword evidence="2" id="KW-1185">Reference proteome</keyword>
<organism evidence="1 2">
    <name type="scientific">Synaphobranchus kaupii</name>
    <name type="common">Kaup's arrowtooth eel</name>
    <dbReference type="NCBI Taxonomy" id="118154"/>
    <lineage>
        <taxon>Eukaryota</taxon>
        <taxon>Metazoa</taxon>
        <taxon>Chordata</taxon>
        <taxon>Craniata</taxon>
        <taxon>Vertebrata</taxon>
        <taxon>Euteleostomi</taxon>
        <taxon>Actinopterygii</taxon>
        <taxon>Neopterygii</taxon>
        <taxon>Teleostei</taxon>
        <taxon>Anguilliformes</taxon>
        <taxon>Synaphobranchidae</taxon>
        <taxon>Synaphobranchus</taxon>
    </lineage>
</organism>
<name>A0A9Q1J8D3_SYNKA</name>
<dbReference type="EMBL" id="JAINUF010000003">
    <property type="protein sequence ID" value="KAJ8371116.1"/>
    <property type="molecule type" value="Genomic_DNA"/>
</dbReference>
<dbReference type="Proteomes" id="UP001152622">
    <property type="component" value="Chromosome 3"/>
</dbReference>
<proteinExistence type="predicted"/>
<accession>A0A9Q1J8D3</accession>
<comment type="caution">
    <text evidence="1">The sequence shown here is derived from an EMBL/GenBank/DDBJ whole genome shotgun (WGS) entry which is preliminary data.</text>
</comment>
<evidence type="ECO:0000313" key="2">
    <source>
        <dbReference type="Proteomes" id="UP001152622"/>
    </source>
</evidence>
<sequence>MVKEVTNPPFLGHSLPPAFALLRVISGRAKRRGSRVEIQSLKSKCWLDFVVCHFSTKNALLISEQSERSGTGLDIGQRNLSQTAA</sequence>